<gene>
    <name evidence="1" type="ORF">GCM10010123_12340</name>
</gene>
<name>A0A8J3B7Z0_9ACTN</name>
<organism evidence="1 2">
    <name type="scientific">Pilimelia anulata</name>
    <dbReference type="NCBI Taxonomy" id="53371"/>
    <lineage>
        <taxon>Bacteria</taxon>
        <taxon>Bacillati</taxon>
        <taxon>Actinomycetota</taxon>
        <taxon>Actinomycetes</taxon>
        <taxon>Micromonosporales</taxon>
        <taxon>Micromonosporaceae</taxon>
        <taxon>Pilimelia</taxon>
    </lineage>
</organism>
<evidence type="ECO:0000313" key="1">
    <source>
        <dbReference type="EMBL" id="GGJ84209.1"/>
    </source>
</evidence>
<comment type="caution">
    <text evidence="1">The sequence shown here is derived from an EMBL/GenBank/DDBJ whole genome shotgun (WGS) entry which is preliminary data.</text>
</comment>
<dbReference type="EMBL" id="BMQB01000002">
    <property type="protein sequence ID" value="GGJ84209.1"/>
    <property type="molecule type" value="Genomic_DNA"/>
</dbReference>
<keyword evidence="2" id="KW-1185">Reference proteome</keyword>
<dbReference type="RefSeq" id="WP_189169062.1">
    <property type="nucleotide sequence ID" value="NZ_BMQB01000002.1"/>
</dbReference>
<protein>
    <submittedName>
        <fullName evidence="1">Uncharacterized protein</fullName>
    </submittedName>
</protein>
<sequence>MPERTWTGGADPYPVLVQARVCAGSDGIPYEYAVMIVSGHRRLSYRTAP</sequence>
<dbReference type="AlphaFoldDB" id="A0A8J3B7Z0"/>
<evidence type="ECO:0000313" key="2">
    <source>
        <dbReference type="Proteomes" id="UP000649739"/>
    </source>
</evidence>
<reference evidence="1" key="2">
    <citation type="submission" date="2020-09" db="EMBL/GenBank/DDBJ databases">
        <authorList>
            <person name="Sun Q."/>
            <person name="Ohkuma M."/>
        </authorList>
    </citation>
    <scope>NUCLEOTIDE SEQUENCE</scope>
    <source>
        <strain evidence="1">JCM 3090</strain>
    </source>
</reference>
<accession>A0A8J3B7Z0</accession>
<reference evidence="1" key="1">
    <citation type="journal article" date="2014" name="Int. J. Syst. Evol. Microbiol.">
        <title>Complete genome sequence of Corynebacterium casei LMG S-19264T (=DSM 44701T), isolated from a smear-ripened cheese.</title>
        <authorList>
            <consortium name="US DOE Joint Genome Institute (JGI-PGF)"/>
            <person name="Walter F."/>
            <person name="Albersmeier A."/>
            <person name="Kalinowski J."/>
            <person name="Ruckert C."/>
        </authorList>
    </citation>
    <scope>NUCLEOTIDE SEQUENCE</scope>
    <source>
        <strain evidence="1">JCM 3090</strain>
    </source>
</reference>
<proteinExistence type="predicted"/>
<dbReference type="Proteomes" id="UP000649739">
    <property type="component" value="Unassembled WGS sequence"/>
</dbReference>